<dbReference type="GO" id="GO:0047580">
    <property type="term" value="F:4-hydroxyproline epimerase activity"/>
    <property type="evidence" value="ECO:0007669"/>
    <property type="project" value="TreeGrafter"/>
</dbReference>
<dbReference type="Proteomes" id="UP000185746">
    <property type="component" value="Chromosome"/>
</dbReference>
<evidence type="ECO:0000256" key="1">
    <source>
        <dbReference type="ARBA" id="ARBA00007529"/>
    </source>
</evidence>
<keyword evidence="3" id="KW-1185">Reference proteome</keyword>
<dbReference type="AlphaFoldDB" id="A0A1D8JIP1"/>
<proteinExistence type="inferred from homology"/>
<dbReference type="EMBL" id="CP017560">
    <property type="protein sequence ID" value="AOV08566.1"/>
    <property type="molecule type" value="Genomic_DNA"/>
</dbReference>
<dbReference type="Gene3D" id="3.10.310.10">
    <property type="entry name" value="Diaminopimelate Epimerase, Chain A, domain 1"/>
    <property type="match status" value="2"/>
</dbReference>
<dbReference type="InterPro" id="IPR008794">
    <property type="entry name" value="Pro_racemase_fam"/>
</dbReference>
<sequence>MSFGKLFSTIDTHVAGEAFRIVTNSSIRFHEDDVQAANDALVNGFEHERNLLLNEPRGHRGMHGCIVLPTKEADVRLLFFNHKGVSPFKYEGLLATLTALIETGTIAQKEDGIYTIETVQGIYTVKTVVKGGEVISTKIDSKTCSRLNEEKDADIVQVDNKRNYVIYECPTSIPAIELQHLAAIQQWGIQKTVELSNAGVQYEGVVLLEKDEGNASSVRSVTFEKDGYILRSPGIDTSFAILTSLDEQTVLKNESVFGSCLEVSLTQSDERGKQFSVATEAFVTGTHNFILDEEDPLKEGFLLA</sequence>
<name>A0A1D8JIP1_9BACL</name>
<reference evidence="2 3" key="1">
    <citation type="submission" date="2016-09" db="EMBL/GenBank/DDBJ databases">
        <title>Complete genome sequence of the Lysinibacillus sphaericus LMG 22257, a specie of Bacillus with ureolytic activity that can effectively biodeposit calcium carbonate.</title>
        <authorList>
            <person name="Yan W."/>
        </authorList>
    </citation>
    <scope>NUCLEOTIDE SEQUENCE [LARGE SCALE GENOMIC DNA]</scope>
    <source>
        <strain evidence="2 3">LMG 22257</strain>
    </source>
</reference>
<dbReference type="PANTHER" id="PTHR33442">
    <property type="entry name" value="TRANS-3-HYDROXY-L-PROLINE DEHYDRATASE"/>
    <property type="match status" value="1"/>
</dbReference>
<organism evidence="2 3">
    <name type="scientific">Sporosarcina ureilytica</name>
    <dbReference type="NCBI Taxonomy" id="298596"/>
    <lineage>
        <taxon>Bacteria</taxon>
        <taxon>Bacillati</taxon>
        <taxon>Bacillota</taxon>
        <taxon>Bacilli</taxon>
        <taxon>Bacillales</taxon>
        <taxon>Caryophanaceae</taxon>
        <taxon>Sporosarcina</taxon>
    </lineage>
</organism>
<dbReference type="KEGG" id="surl:BI350_14165"/>
<accession>A0A1D8JIP1</accession>
<dbReference type="PANTHER" id="PTHR33442:SF1">
    <property type="entry name" value="TRANS-3-HYDROXY-L-PROLINE DEHYDRATASE"/>
    <property type="match status" value="1"/>
</dbReference>
<comment type="similarity">
    <text evidence="1">Belongs to the proline racemase family.</text>
</comment>
<protein>
    <recommendedName>
        <fullName evidence="4">Proline racemase</fullName>
    </recommendedName>
</protein>
<evidence type="ECO:0000313" key="2">
    <source>
        <dbReference type="EMBL" id="AOV08566.1"/>
    </source>
</evidence>
<gene>
    <name evidence="2" type="ORF">BI350_14165</name>
</gene>
<evidence type="ECO:0000313" key="3">
    <source>
        <dbReference type="Proteomes" id="UP000185746"/>
    </source>
</evidence>
<evidence type="ECO:0008006" key="4">
    <source>
        <dbReference type="Google" id="ProtNLM"/>
    </source>
</evidence>
<dbReference type="SUPFAM" id="SSF54506">
    <property type="entry name" value="Diaminopimelate epimerase-like"/>
    <property type="match status" value="1"/>
</dbReference>
<dbReference type="RefSeq" id="WP_075528733.1">
    <property type="nucleotide sequence ID" value="NZ_CP017560.1"/>
</dbReference>
<dbReference type="Pfam" id="PF05544">
    <property type="entry name" value="Pro_racemase"/>
    <property type="match status" value="1"/>
</dbReference>